<evidence type="ECO:0000313" key="2">
    <source>
        <dbReference type="EMBL" id="MBP5858914.1"/>
    </source>
</evidence>
<dbReference type="Proteomes" id="UP000672602">
    <property type="component" value="Unassembled WGS sequence"/>
</dbReference>
<dbReference type="AlphaFoldDB" id="A0A8J7S515"/>
<keyword evidence="3" id="KW-1185">Reference proteome</keyword>
<name>A0A8J7S515_9PROT</name>
<dbReference type="RefSeq" id="WP_210683508.1">
    <property type="nucleotide sequence ID" value="NZ_JAGMWN010000013.1"/>
</dbReference>
<protein>
    <submittedName>
        <fullName evidence="2">Uncharacterized protein</fullName>
    </submittedName>
</protein>
<evidence type="ECO:0000256" key="1">
    <source>
        <dbReference type="SAM" id="MobiDB-lite"/>
    </source>
</evidence>
<comment type="caution">
    <text evidence="2">The sequence shown here is derived from an EMBL/GenBank/DDBJ whole genome shotgun (WGS) entry which is preliminary data.</text>
</comment>
<organism evidence="2 3">
    <name type="scientific">Marivibrio halodurans</name>
    <dbReference type="NCBI Taxonomy" id="2039722"/>
    <lineage>
        <taxon>Bacteria</taxon>
        <taxon>Pseudomonadati</taxon>
        <taxon>Pseudomonadota</taxon>
        <taxon>Alphaproteobacteria</taxon>
        <taxon>Rhodospirillales</taxon>
        <taxon>Rhodospirillaceae</taxon>
        <taxon>Marivibrio</taxon>
    </lineage>
</organism>
<accession>A0A8J7S515</accession>
<proteinExistence type="predicted"/>
<feature type="compositionally biased region" description="Basic and acidic residues" evidence="1">
    <location>
        <begin position="52"/>
        <end position="67"/>
    </location>
</feature>
<feature type="compositionally biased region" description="Basic residues" evidence="1">
    <location>
        <begin position="76"/>
        <end position="89"/>
    </location>
</feature>
<evidence type="ECO:0000313" key="3">
    <source>
        <dbReference type="Proteomes" id="UP000672602"/>
    </source>
</evidence>
<sequence>MSDLWIFGRKPAATIRYRHGGFNATFPMNGHTVIEQAGIERERAAQRAAVEAAERERPARAEGRDAHNVISFAERSRHKRHSAPTRPGKRPGPYRD</sequence>
<reference evidence="2" key="1">
    <citation type="submission" date="2021-04" db="EMBL/GenBank/DDBJ databases">
        <authorList>
            <person name="Zhang D.-C."/>
        </authorList>
    </citation>
    <scope>NUCLEOTIDE SEQUENCE</scope>
    <source>
        <strain evidence="2">CGMCC 1.15697</strain>
    </source>
</reference>
<dbReference type="EMBL" id="JAGMWN010000013">
    <property type="protein sequence ID" value="MBP5858914.1"/>
    <property type="molecule type" value="Genomic_DNA"/>
</dbReference>
<gene>
    <name evidence="2" type="ORF">KAJ83_17980</name>
</gene>
<feature type="region of interest" description="Disordered" evidence="1">
    <location>
        <begin position="51"/>
        <end position="96"/>
    </location>
</feature>